<reference evidence="3" key="1">
    <citation type="journal article" date="2021" name="BMC Genomics">
        <title>Chromosome-level genome assembly and manually-curated proteome of model necrotroph Parastagonospora nodorum Sn15 reveals a genome-wide trove of candidate effector homologs, and redundancy of virulence-related functions within an accessory chromosome.</title>
        <authorList>
            <person name="Bertazzoni S."/>
            <person name="Jones D.A.B."/>
            <person name="Phan H.T."/>
            <person name="Tan K.-C."/>
            <person name="Hane J.K."/>
        </authorList>
    </citation>
    <scope>NUCLEOTIDE SEQUENCE [LARGE SCALE GENOMIC DNA]</scope>
    <source>
        <strain evidence="3">SN15 / ATCC MYA-4574 / FGSC 10173)</strain>
    </source>
</reference>
<evidence type="ECO:0000313" key="3">
    <source>
        <dbReference type="Proteomes" id="UP000663193"/>
    </source>
</evidence>
<accession>A0A7U2I6Z8</accession>
<organism evidence="2 3">
    <name type="scientific">Phaeosphaeria nodorum (strain SN15 / ATCC MYA-4574 / FGSC 10173)</name>
    <name type="common">Glume blotch fungus</name>
    <name type="synonym">Parastagonospora nodorum</name>
    <dbReference type="NCBI Taxonomy" id="321614"/>
    <lineage>
        <taxon>Eukaryota</taxon>
        <taxon>Fungi</taxon>
        <taxon>Dikarya</taxon>
        <taxon>Ascomycota</taxon>
        <taxon>Pezizomycotina</taxon>
        <taxon>Dothideomycetes</taxon>
        <taxon>Pleosporomycetidae</taxon>
        <taxon>Pleosporales</taxon>
        <taxon>Pleosporineae</taxon>
        <taxon>Phaeosphaeriaceae</taxon>
        <taxon>Parastagonospora</taxon>
    </lineage>
</organism>
<dbReference type="Proteomes" id="UP000663193">
    <property type="component" value="Chromosome 13"/>
</dbReference>
<name>A0A7U2I6Z8_PHANO</name>
<keyword evidence="3" id="KW-1185">Reference proteome</keyword>
<proteinExistence type="predicted"/>
<dbReference type="VEuPathDB" id="FungiDB:JI435_303350"/>
<feature type="region of interest" description="Disordered" evidence="1">
    <location>
        <begin position="1"/>
        <end position="40"/>
    </location>
</feature>
<protein>
    <submittedName>
        <fullName evidence="2">Uncharacterized protein</fullName>
    </submittedName>
</protein>
<gene>
    <name evidence="2" type="ORF">JI435_303350</name>
</gene>
<dbReference type="EMBL" id="CP069035">
    <property type="protein sequence ID" value="QRD01803.1"/>
    <property type="molecule type" value="Genomic_DNA"/>
</dbReference>
<evidence type="ECO:0000313" key="2">
    <source>
        <dbReference type="EMBL" id="QRD01803.1"/>
    </source>
</evidence>
<dbReference type="AlphaFoldDB" id="A0A7U2I6Z8"/>
<evidence type="ECO:0000256" key="1">
    <source>
        <dbReference type="SAM" id="MobiDB-lite"/>
    </source>
</evidence>
<feature type="compositionally biased region" description="Low complexity" evidence="1">
    <location>
        <begin position="9"/>
        <end position="34"/>
    </location>
</feature>
<sequence length="70" mass="7017">MPAIPPAIPSMSSSPAITSSSSISSTPSSTSIPSKDVPQLRGGCSRCCDGGHPGFCCGWPIDGCLCCVVM</sequence>